<evidence type="ECO:0000256" key="4">
    <source>
        <dbReference type="ARBA" id="ARBA00023125"/>
    </source>
</evidence>
<dbReference type="Gene3D" id="6.10.250.690">
    <property type="match status" value="1"/>
</dbReference>
<evidence type="ECO:0000256" key="6">
    <source>
        <dbReference type="PROSITE-ProRule" id="PRU00169"/>
    </source>
</evidence>
<keyword evidence="1 6" id="KW-0597">Phosphoprotein</keyword>
<feature type="domain" description="GGDEF" evidence="8">
    <location>
        <begin position="153"/>
        <end position="305"/>
    </location>
</feature>
<dbReference type="AlphaFoldDB" id="C0GIL2"/>
<dbReference type="InterPro" id="IPR043128">
    <property type="entry name" value="Rev_trsase/Diguanyl_cyclase"/>
</dbReference>
<dbReference type="Gene3D" id="3.30.70.270">
    <property type="match status" value="1"/>
</dbReference>
<proteinExistence type="predicted"/>
<sequence length="305" mass="33520">MPKITVIDDSITIVKMLTDLLTQDGHQVCGMTEAADALDKVVGFSPDLIVLDVIMPDVNGYDLCRMLRNDTRTSHLPIMMLTSRGEVTDKVAGLEAGADDYIVKPFEPQEVLARIRTHLRRAKQHKSFSPLTGLPGNQIIEEEIKKCLSSGDLNVAILYLDLDNFKAYNDTYGFIKGDEMLRTVSDVLRESVQKTSPLHSFVGHIGGDDFIVVVPSEKTKETCSTIINEVDKKVPSFYNEQDKTNGFVVTTDRLGQAARFPLVTLSIAAITNPDGTNVDYEQISLLSAALKKKAKELPGSAFVTG</sequence>
<dbReference type="GO" id="GO:0032993">
    <property type="term" value="C:protein-DNA complex"/>
    <property type="evidence" value="ECO:0007669"/>
    <property type="project" value="TreeGrafter"/>
</dbReference>
<dbReference type="STRING" id="555088.DealDRAFT_2321"/>
<comment type="caution">
    <text evidence="9">The sequence shown here is derived from an EMBL/GenBank/DDBJ whole genome shotgun (WGS) entry which is preliminary data.</text>
</comment>
<dbReference type="SUPFAM" id="SSF55073">
    <property type="entry name" value="Nucleotide cyclase"/>
    <property type="match status" value="1"/>
</dbReference>
<dbReference type="PROSITE" id="PS50110">
    <property type="entry name" value="RESPONSE_REGULATORY"/>
    <property type="match status" value="1"/>
</dbReference>
<dbReference type="EMBL" id="ACJM01000012">
    <property type="protein sequence ID" value="EEG76873.1"/>
    <property type="molecule type" value="Genomic_DNA"/>
</dbReference>
<reference evidence="9 10" key="1">
    <citation type="submission" date="2009-02" db="EMBL/GenBank/DDBJ databases">
        <title>Sequencing of the draft genome and assembly of Dethiobacter alkaliphilus AHT 1.</title>
        <authorList>
            <consortium name="US DOE Joint Genome Institute (JGI-PGF)"/>
            <person name="Lucas S."/>
            <person name="Copeland A."/>
            <person name="Lapidus A."/>
            <person name="Glavina del Rio T."/>
            <person name="Dalin E."/>
            <person name="Tice H."/>
            <person name="Bruce D."/>
            <person name="Goodwin L."/>
            <person name="Pitluck S."/>
            <person name="Larimer F."/>
            <person name="Land M.L."/>
            <person name="Hauser L."/>
            <person name="Muyzer G."/>
        </authorList>
    </citation>
    <scope>NUCLEOTIDE SEQUENCE [LARGE SCALE GENOMIC DNA]</scope>
    <source>
        <strain evidence="9 10">AHT 1</strain>
    </source>
</reference>
<dbReference type="SMART" id="SM00267">
    <property type="entry name" value="GGDEF"/>
    <property type="match status" value="1"/>
</dbReference>
<name>C0GIL2_DETAL</name>
<dbReference type="PANTHER" id="PTHR48111:SF1">
    <property type="entry name" value="TWO-COMPONENT RESPONSE REGULATOR ORR33"/>
    <property type="match status" value="1"/>
</dbReference>
<dbReference type="RefSeq" id="WP_008517592.1">
    <property type="nucleotide sequence ID" value="NZ_ACJM01000012.1"/>
</dbReference>
<evidence type="ECO:0000256" key="1">
    <source>
        <dbReference type="ARBA" id="ARBA00022553"/>
    </source>
</evidence>
<dbReference type="GO" id="GO:0000156">
    <property type="term" value="F:phosphorelay response regulator activity"/>
    <property type="evidence" value="ECO:0007669"/>
    <property type="project" value="TreeGrafter"/>
</dbReference>
<dbReference type="InterPro" id="IPR001789">
    <property type="entry name" value="Sig_transdc_resp-reg_receiver"/>
</dbReference>
<dbReference type="InterPro" id="IPR039420">
    <property type="entry name" value="WalR-like"/>
</dbReference>
<evidence type="ECO:0000313" key="10">
    <source>
        <dbReference type="Proteomes" id="UP000006443"/>
    </source>
</evidence>
<dbReference type="GO" id="GO:0000976">
    <property type="term" value="F:transcription cis-regulatory region binding"/>
    <property type="evidence" value="ECO:0007669"/>
    <property type="project" value="TreeGrafter"/>
</dbReference>
<dbReference type="PANTHER" id="PTHR48111">
    <property type="entry name" value="REGULATOR OF RPOS"/>
    <property type="match status" value="1"/>
</dbReference>
<evidence type="ECO:0000256" key="2">
    <source>
        <dbReference type="ARBA" id="ARBA00023012"/>
    </source>
</evidence>
<dbReference type="PROSITE" id="PS50887">
    <property type="entry name" value="GGDEF"/>
    <property type="match status" value="1"/>
</dbReference>
<accession>C0GIL2</accession>
<dbReference type="SUPFAM" id="SSF52172">
    <property type="entry name" value="CheY-like"/>
    <property type="match status" value="1"/>
</dbReference>
<evidence type="ECO:0000259" key="8">
    <source>
        <dbReference type="PROSITE" id="PS50887"/>
    </source>
</evidence>
<dbReference type="Pfam" id="PF00990">
    <property type="entry name" value="GGDEF"/>
    <property type="match status" value="1"/>
</dbReference>
<evidence type="ECO:0000259" key="7">
    <source>
        <dbReference type="PROSITE" id="PS50110"/>
    </source>
</evidence>
<dbReference type="CDD" id="cd01949">
    <property type="entry name" value="GGDEF"/>
    <property type="match status" value="1"/>
</dbReference>
<organism evidence="9 10">
    <name type="scientific">Dethiobacter alkaliphilus AHT 1</name>
    <dbReference type="NCBI Taxonomy" id="555088"/>
    <lineage>
        <taxon>Bacteria</taxon>
        <taxon>Bacillati</taxon>
        <taxon>Bacillota</taxon>
        <taxon>Dethiobacteria</taxon>
        <taxon>Dethiobacterales</taxon>
        <taxon>Dethiobacteraceae</taxon>
        <taxon>Dethiobacter</taxon>
    </lineage>
</organism>
<gene>
    <name evidence="9" type="ORF">DealDRAFT_2321</name>
</gene>
<keyword evidence="4" id="KW-0238">DNA-binding</keyword>
<dbReference type="InterPro" id="IPR029787">
    <property type="entry name" value="Nucleotide_cyclase"/>
</dbReference>
<keyword evidence="5" id="KW-0804">Transcription</keyword>
<dbReference type="Proteomes" id="UP000006443">
    <property type="component" value="Unassembled WGS sequence"/>
</dbReference>
<evidence type="ECO:0000313" key="9">
    <source>
        <dbReference type="EMBL" id="EEG76873.1"/>
    </source>
</evidence>
<dbReference type="Gene3D" id="3.40.50.2300">
    <property type="match status" value="1"/>
</dbReference>
<evidence type="ECO:0000256" key="5">
    <source>
        <dbReference type="ARBA" id="ARBA00023163"/>
    </source>
</evidence>
<dbReference type="InterPro" id="IPR000160">
    <property type="entry name" value="GGDEF_dom"/>
</dbReference>
<dbReference type="InterPro" id="IPR011006">
    <property type="entry name" value="CheY-like_superfamily"/>
</dbReference>
<dbReference type="eggNOG" id="COG3706">
    <property type="taxonomic scope" value="Bacteria"/>
</dbReference>
<dbReference type="SMART" id="SM00448">
    <property type="entry name" value="REC"/>
    <property type="match status" value="1"/>
</dbReference>
<dbReference type="NCBIfam" id="TIGR00254">
    <property type="entry name" value="GGDEF"/>
    <property type="match status" value="1"/>
</dbReference>
<dbReference type="GO" id="GO:0006355">
    <property type="term" value="P:regulation of DNA-templated transcription"/>
    <property type="evidence" value="ECO:0007669"/>
    <property type="project" value="TreeGrafter"/>
</dbReference>
<dbReference type="Pfam" id="PF00072">
    <property type="entry name" value="Response_reg"/>
    <property type="match status" value="1"/>
</dbReference>
<protein>
    <submittedName>
        <fullName evidence="9">Response regulator receiver modulated diguanylate cyclase</fullName>
    </submittedName>
</protein>
<feature type="modified residue" description="4-aspartylphosphate" evidence="6">
    <location>
        <position position="52"/>
    </location>
</feature>
<evidence type="ECO:0000256" key="3">
    <source>
        <dbReference type="ARBA" id="ARBA00023015"/>
    </source>
</evidence>
<keyword evidence="3" id="KW-0805">Transcription regulation</keyword>
<feature type="domain" description="Response regulatory" evidence="7">
    <location>
        <begin position="3"/>
        <end position="119"/>
    </location>
</feature>
<keyword evidence="10" id="KW-1185">Reference proteome</keyword>
<dbReference type="GO" id="GO:0005829">
    <property type="term" value="C:cytosol"/>
    <property type="evidence" value="ECO:0007669"/>
    <property type="project" value="TreeGrafter"/>
</dbReference>
<keyword evidence="2" id="KW-0902">Two-component regulatory system</keyword>
<dbReference type="OrthoDB" id="9804955at2"/>